<reference evidence="2 3" key="1">
    <citation type="journal article" date="2015" name="PLoS Pathog.">
        <title>Leptomonas seymouri: Adaptations to the Dixenous Life Cycle Analyzed by Genome Sequencing, Transcriptome Profiling and Co-infection with Leishmania donovani.</title>
        <authorList>
            <person name="Kraeva N."/>
            <person name="Butenko A."/>
            <person name="Hlavacova J."/>
            <person name="Kostygov A."/>
            <person name="Myskova J."/>
            <person name="Grybchuk D."/>
            <person name="Lestinova T."/>
            <person name="Votypka J."/>
            <person name="Volf P."/>
            <person name="Opperdoes F."/>
            <person name="Flegontov P."/>
            <person name="Lukes J."/>
            <person name="Yurchenko V."/>
        </authorList>
    </citation>
    <scope>NUCLEOTIDE SEQUENCE [LARGE SCALE GENOMIC DNA]</scope>
    <source>
        <strain evidence="2 3">ATCC 30220</strain>
    </source>
</reference>
<dbReference type="InterPro" id="IPR045886">
    <property type="entry name" value="ThiF/MoeB/HesA"/>
</dbReference>
<evidence type="ECO:0000313" key="3">
    <source>
        <dbReference type="Proteomes" id="UP000038009"/>
    </source>
</evidence>
<name>A0A0N0P5J2_LEPSE</name>
<organism evidence="2 3">
    <name type="scientific">Leptomonas seymouri</name>
    <dbReference type="NCBI Taxonomy" id="5684"/>
    <lineage>
        <taxon>Eukaryota</taxon>
        <taxon>Discoba</taxon>
        <taxon>Euglenozoa</taxon>
        <taxon>Kinetoplastea</taxon>
        <taxon>Metakinetoplastina</taxon>
        <taxon>Trypanosomatida</taxon>
        <taxon>Trypanosomatidae</taxon>
        <taxon>Leishmaniinae</taxon>
        <taxon>Leptomonas</taxon>
    </lineage>
</organism>
<dbReference type="GO" id="GO:0045116">
    <property type="term" value="P:protein neddylation"/>
    <property type="evidence" value="ECO:0007669"/>
    <property type="project" value="TreeGrafter"/>
</dbReference>
<dbReference type="EMBL" id="LJSK01000151">
    <property type="protein sequence ID" value="KPI86047.1"/>
    <property type="molecule type" value="Genomic_DNA"/>
</dbReference>
<dbReference type="VEuPathDB" id="TriTrypDB:Lsey_0151_0050"/>
<dbReference type="GO" id="GO:0019781">
    <property type="term" value="F:NEDD8 activating enzyme activity"/>
    <property type="evidence" value="ECO:0007669"/>
    <property type="project" value="TreeGrafter"/>
</dbReference>
<dbReference type="Gene3D" id="3.40.50.720">
    <property type="entry name" value="NAD(P)-binding Rossmann-like Domain"/>
    <property type="match status" value="2"/>
</dbReference>
<feature type="region of interest" description="Disordered" evidence="1">
    <location>
        <begin position="467"/>
        <end position="507"/>
    </location>
</feature>
<dbReference type="OMA" id="CTAKLNR"/>
<dbReference type="PANTHER" id="PTHR10953">
    <property type="entry name" value="UBIQUITIN-ACTIVATING ENZYME E1"/>
    <property type="match status" value="1"/>
</dbReference>
<comment type="caution">
    <text evidence="2">The sequence shown here is derived from an EMBL/GenBank/DDBJ whole genome shotgun (WGS) entry which is preliminary data.</text>
</comment>
<evidence type="ECO:0000313" key="2">
    <source>
        <dbReference type="EMBL" id="KPI86047.1"/>
    </source>
</evidence>
<dbReference type="PANTHER" id="PTHR10953:SF29">
    <property type="entry name" value="NEDD8-ACTIVATING ENZYME E1 REGULATORY SUBUNIT"/>
    <property type="match status" value="1"/>
</dbReference>
<dbReference type="Proteomes" id="UP000038009">
    <property type="component" value="Unassembled WGS sequence"/>
</dbReference>
<gene>
    <name evidence="2" type="ORF">ABL78_4885</name>
</gene>
<proteinExistence type="predicted"/>
<protein>
    <recommendedName>
        <fullName evidence="4">THIF-type NAD/FAD binding fold domain-containing protein</fullName>
    </recommendedName>
</protein>
<dbReference type="AlphaFoldDB" id="A0A0N0P5J2"/>
<accession>A0A0N0P5J2</accession>
<keyword evidence="3" id="KW-1185">Reference proteome</keyword>
<evidence type="ECO:0000256" key="1">
    <source>
        <dbReference type="SAM" id="MobiDB-lite"/>
    </source>
</evidence>
<dbReference type="SUPFAM" id="SSF69572">
    <property type="entry name" value="Activating enzymes of the ubiquitin-like proteins"/>
    <property type="match status" value="3"/>
</dbReference>
<dbReference type="OrthoDB" id="1708823at2759"/>
<evidence type="ECO:0008006" key="4">
    <source>
        <dbReference type="Google" id="ProtNLM"/>
    </source>
</evidence>
<sequence length="785" mass="84852">MPVPASHENGSAIGGNVKQLKFDRQLRLWGADGQAALEAAHVVAIGVTPAIAETLKSLLLTGVPAVTLVDERVVTAEDVAANFFVPASSVGTPLATAVLKSVCALGEQCTGMSAFVTPEAWVKAYAEAVAQDWQAGCLHSTLSNADITATPVCASTGILVEHKVEGVSALQQFMKRFPPVVGGDTSSPTSLDFQVPLPSLILVSERYADLSPISLLAQTCLHRCYPDVPVVLVRSCGLLGFLQVYCPPRVVVRPHTPTQVKMEDLRIFQPFAALKAWFDAHNPDDCIQFSTSNADSMSLHSHLPYPCILHHAFHRWWASLSEQEQAALPRHPSLSSTHSSSIFPLPAKSYHDIASIVAGMIRRQSPPEDAFMEAMEKCTAKLNRPMIQQLPEGLHALLQDPRCADPLLAVAELRTRLFPVPHTGDASAALLPVSRLLPLLTSEEVLVWCVLYAVRRFVDGQIGCEERPGASEGHRHASSTAGEPPSGTASTGQDGEKTSLKAHLPPPQCPSLNLPLTGYLPDFTTTTIWYRELQDIYRAKHLEDVACIADEAWGKVAHAVEATATCADAEEGGGSTQRLVEEVRRVVKPLLTKYAAAVVESIWDLRMVFFSADYLATEEPEWRKRLGHRLTWITQSIADDMDRDAGARRAACLAVAYLCYEELQRLAAFRSDGSTQPRITGQAIAEEAARLTLLAKTAHPAPGSPTASTMDSPVWLTGDEAMQNTFPKACEEVARWAGAGVHLPSVAASTGALAAQEAAKLIMRIRVPCGPPIMYDGYTNKAYTL</sequence>
<dbReference type="GO" id="GO:0005737">
    <property type="term" value="C:cytoplasm"/>
    <property type="evidence" value="ECO:0007669"/>
    <property type="project" value="TreeGrafter"/>
</dbReference>
<dbReference type="InterPro" id="IPR035985">
    <property type="entry name" value="Ubiquitin-activating_enz"/>
</dbReference>